<keyword evidence="5" id="KW-1185">Reference proteome</keyword>
<reference evidence="5" key="1">
    <citation type="journal article" date="2019" name="Int. J. Syst. Evol. Microbiol.">
        <title>The Global Catalogue of Microorganisms (GCM) 10K type strain sequencing project: providing services to taxonomists for standard genome sequencing and annotation.</title>
        <authorList>
            <consortium name="The Broad Institute Genomics Platform"/>
            <consortium name="The Broad Institute Genome Sequencing Center for Infectious Disease"/>
            <person name="Wu L."/>
            <person name="Ma J."/>
        </authorList>
    </citation>
    <scope>NUCLEOTIDE SEQUENCE [LARGE SCALE GENOMIC DNA]</scope>
    <source>
        <strain evidence="5">JCM 18077</strain>
    </source>
</reference>
<dbReference type="Pfam" id="PF13649">
    <property type="entry name" value="Methyltransf_25"/>
    <property type="match status" value="1"/>
</dbReference>
<dbReference type="InterPro" id="IPR029063">
    <property type="entry name" value="SAM-dependent_MTases_sf"/>
</dbReference>
<proteinExistence type="predicted"/>
<comment type="caution">
    <text evidence="4">The sequence shown here is derived from an EMBL/GenBank/DDBJ whole genome shotgun (WGS) entry which is preliminary data.</text>
</comment>
<organism evidence="4 5">
    <name type="scientific">Gordonia alkaliphila</name>
    <dbReference type="NCBI Taxonomy" id="1053547"/>
    <lineage>
        <taxon>Bacteria</taxon>
        <taxon>Bacillati</taxon>
        <taxon>Actinomycetota</taxon>
        <taxon>Actinomycetes</taxon>
        <taxon>Mycobacteriales</taxon>
        <taxon>Gordoniaceae</taxon>
        <taxon>Gordonia</taxon>
    </lineage>
</organism>
<dbReference type="PANTHER" id="PTHR43861">
    <property type="entry name" value="TRANS-ACONITATE 2-METHYLTRANSFERASE-RELATED"/>
    <property type="match status" value="1"/>
</dbReference>
<accession>A0ABP8ZB97</accession>
<keyword evidence="2" id="KW-0808">Transferase</keyword>
<dbReference type="SUPFAM" id="SSF53335">
    <property type="entry name" value="S-adenosyl-L-methionine-dependent methyltransferases"/>
    <property type="match status" value="1"/>
</dbReference>
<dbReference type="EMBL" id="BAABIE010000010">
    <property type="protein sequence ID" value="GAA4751821.1"/>
    <property type="molecule type" value="Genomic_DNA"/>
</dbReference>
<sequence>MPTPPSPYAARADEYIAAVGRIEHTDPADRALLQQWAATVNGPILDVGCGPGQWTEYLTAAGADIAGIDPVPEFIDRARADYPHFRFDVGRAEQLPVADRTLGGILAWYSLIHTPPEQIGAALAEFARCLRPDGRLALGFFTGTRQDRFAHAVQPAYRWPVDLLVSVLETAGFRVDHTETRSGRPDRDHGAILAARRA</sequence>
<dbReference type="Gene3D" id="3.40.50.150">
    <property type="entry name" value="Vaccinia Virus protein VP39"/>
    <property type="match status" value="1"/>
</dbReference>
<protein>
    <recommendedName>
        <fullName evidence="3">Methyltransferase domain-containing protein</fullName>
    </recommendedName>
</protein>
<evidence type="ECO:0000313" key="4">
    <source>
        <dbReference type="EMBL" id="GAA4751821.1"/>
    </source>
</evidence>
<keyword evidence="1" id="KW-0489">Methyltransferase</keyword>
<evidence type="ECO:0000259" key="3">
    <source>
        <dbReference type="Pfam" id="PF13649"/>
    </source>
</evidence>
<dbReference type="CDD" id="cd02440">
    <property type="entry name" value="AdoMet_MTases"/>
    <property type="match status" value="1"/>
</dbReference>
<dbReference type="PANTHER" id="PTHR43861:SF1">
    <property type="entry name" value="TRANS-ACONITATE 2-METHYLTRANSFERASE"/>
    <property type="match status" value="1"/>
</dbReference>
<evidence type="ECO:0000313" key="5">
    <source>
        <dbReference type="Proteomes" id="UP001500822"/>
    </source>
</evidence>
<evidence type="ECO:0000256" key="2">
    <source>
        <dbReference type="ARBA" id="ARBA00022679"/>
    </source>
</evidence>
<dbReference type="InterPro" id="IPR041698">
    <property type="entry name" value="Methyltransf_25"/>
</dbReference>
<gene>
    <name evidence="4" type="ORF">GCM10023217_23300</name>
</gene>
<dbReference type="RefSeq" id="WP_345313620.1">
    <property type="nucleotide sequence ID" value="NZ_BAABIE010000010.1"/>
</dbReference>
<feature type="domain" description="Methyltransferase" evidence="3">
    <location>
        <begin position="44"/>
        <end position="134"/>
    </location>
</feature>
<dbReference type="Proteomes" id="UP001500822">
    <property type="component" value="Unassembled WGS sequence"/>
</dbReference>
<evidence type="ECO:0000256" key="1">
    <source>
        <dbReference type="ARBA" id="ARBA00022603"/>
    </source>
</evidence>
<name>A0ABP8ZB97_9ACTN</name>